<evidence type="ECO:0000313" key="3">
    <source>
        <dbReference type="Proteomes" id="UP001321749"/>
    </source>
</evidence>
<evidence type="ECO:0000313" key="2">
    <source>
        <dbReference type="EMBL" id="KAK4464427.1"/>
    </source>
</evidence>
<feature type="non-terminal residue" evidence="2">
    <location>
        <position position="61"/>
    </location>
</feature>
<keyword evidence="1" id="KW-0472">Membrane</keyword>
<accession>A0AAV9HUM5</accession>
<dbReference type="AlphaFoldDB" id="A0AAV9HUM5"/>
<evidence type="ECO:0000256" key="1">
    <source>
        <dbReference type="SAM" id="Phobius"/>
    </source>
</evidence>
<reference evidence="2" key="2">
    <citation type="submission" date="2023-06" db="EMBL/GenBank/DDBJ databases">
        <authorList>
            <consortium name="Lawrence Berkeley National Laboratory"/>
            <person name="Mondo S.J."/>
            <person name="Hensen N."/>
            <person name="Bonometti L."/>
            <person name="Westerberg I."/>
            <person name="Brannstrom I.O."/>
            <person name="Guillou S."/>
            <person name="Cros-Aarteil S."/>
            <person name="Calhoun S."/>
            <person name="Haridas S."/>
            <person name="Kuo A."/>
            <person name="Pangilinan J."/>
            <person name="Riley R."/>
            <person name="Labutti K."/>
            <person name="Andreopoulos B."/>
            <person name="Lipzen A."/>
            <person name="Chen C."/>
            <person name="Yanf M."/>
            <person name="Daum C."/>
            <person name="Ng V."/>
            <person name="Clum A."/>
            <person name="Steindorff A."/>
            <person name="Ohm R."/>
            <person name="Martin F."/>
            <person name="Silar P."/>
            <person name="Natvig D."/>
            <person name="Lalanne C."/>
            <person name="Gautier V."/>
            <person name="Ament-Velasquez S.L."/>
            <person name="Kruys A."/>
            <person name="Hutchinson M.I."/>
            <person name="Powell A.J."/>
            <person name="Barry K."/>
            <person name="Miller A.N."/>
            <person name="Grigoriev I.V."/>
            <person name="Debuchy R."/>
            <person name="Gladieux P."/>
            <person name="Thoren M.H."/>
            <person name="Johannesson H."/>
        </authorList>
    </citation>
    <scope>NUCLEOTIDE SEQUENCE</scope>
    <source>
        <strain evidence="2">PSN324</strain>
    </source>
</reference>
<keyword evidence="1" id="KW-1133">Transmembrane helix</keyword>
<dbReference type="Proteomes" id="UP001321749">
    <property type="component" value="Unassembled WGS sequence"/>
</dbReference>
<proteinExistence type="predicted"/>
<sequence length="61" mass="7162">MDGCCVEKVFCELLSTLMGPFFSFLFFSFLFFVFVLSSMQSTLQSTLIRWRQTQHFGTFLL</sequence>
<name>A0AAV9HUM5_9PEZI</name>
<dbReference type="EMBL" id="MU864948">
    <property type="protein sequence ID" value="KAK4464427.1"/>
    <property type="molecule type" value="Genomic_DNA"/>
</dbReference>
<comment type="caution">
    <text evidence="2">The sequence shown here is derived from an EMBL/GenBank/DDBJ whole genome shotgun (WGS) entry which is preliminary data.</text>
</comment>
<gene>
    <name evidence="2" type="ORF">QBC42DRAFT_295071</name>
</gene>
<keyword evidence="3" id="KW-1185">Reference proteome</keyword>
<keyword evidence="1" id="KW-0812">Transmembrane</keyword>
<organism evidence="2 3">
    <name type="scientific">Cladorrhinum samala</name>
    <dbReference type="NCBI Taxonomy" id="585594"/>
    <lineage>
        <taxon>Eukaryota</taxon>
        <taxon>Fungi</taxon>
        <taxon>Dikarya</taxon>
        <taxon>Ascomycota</taxon>
        <taxon>Pezizomycotina</taxon>
        <taxon>Sordariomycetes</taxon>
        <taxon>Sordariomycetidae</taxon>
        <taxon>Sordariales</taxon>
        <taxon>Podosporaceae</taxon>
        <taxon>Cladorrhinum</taxon>
    </lineage>
</organism>
<reference evidence="2" key="1">
    <citation type="journal article" date="2023" name="Mol. Phylogenet. Evol.">
        <title>Genome-scale phylogeny and comparative genomics of the fungal order Sordariales.</title>
        <authorList>
            <person name="Hensen N."/>
            <person name="Bonometti L."/>
            <person name="Westerberg I."/>
            <person name="Brannstrom I.O."/>
            <person name="Guillou S."/>
            <person name="Cros-Aarteil S."/>
            <person name="Calhoun S."/>
            <person name="Haridas S."/>
            <person name="Kuo A."/>
            <person name="Mondo S."/>
            <person name="Pangilinan J."/>
            <person name="Riley R."/>
            <person name="LaButti K."/>
            <person name="Andreopoulos B."/>
            <person name="Lipzen A."/>
            <person name="Chen C."/>
            <person name="Yan M."/>
            <person name="Daum C."/>
            <person name="Ng V."/>
            <person name="Clum A."/>
            <person name="Steindorff A."/>
            <person name="Ohm R.A."/>
            <person name="Martin F."/>
            <person name="Silar P."/>
            <person name="Natvig D.O."/>
            <person name="Lalanne C."/>
            <person name="Gautier V."/>
            <person name="Ament-Velasquez S.L."/>
            <person name="Kruys A."/>
            <person name="Hutchinson M.I."/>
            <person name="Powell A.J."/>
            <person name="Barry K."/>
            <person name="Miller A.N."/>
            <person name="Grigoriev I.V."/>
            <person name="Debuchy R."/>
            <person name="Gladieux P."/>
            <person name="Hiltunen Thoren M."/>
            <person name="Johannesson H."/>
        </authorList>
    </citation>
    <scope>NUCLEOTIDE SEQUENCE</scope>
    <source>
        <strain evidence="2">PSN324</strain>
    </source>
</reference>
<protein>
    <submittedName>
        <fullName evidence="2">Uncharacterized protein</fullName>
    </submittedName>
</protein>
<feature type="transmembrane region" description="Helical" evidence="1">
    <location>
        <begin position="17"/>
        <end position="36"/>
    </location>
</feature>